<evidence type="ECO:0000313" key="2">
    <source>
        <dbReference type="Proteomes" id="UP000253688"/>
    </source>
</evidence>
<proteinExistence type="predicted"/>
<feature type="non-terminal residue" evidence="1">
    <location>
        <position position="1"/>
    </location>
</feature>
<comment type="caution">
    <text evidence="1">The sequence shown here is derived from an EMBL/GenBank/DDBJ whole genome shotgun (WGS) entry which is preliminary data.</text>
</comment>
<dbReference type="AlphaFoldDB" id="A0A365PEM2"/>
<protein>
    <submittedName>
        <fullName evidence="1">Uncharacterized protein</fullName>
    </submittedName>
</protein>
<dbReference type="EMBL" id="QEWH01000164">
    <property type="protein sequence ID" value="RBA41727.1"/>
    <property type="molecule type" value="Genomic_DNA"/>
</dbReference>
<organism evidence="1 2">
    <name type="scientific">Acinetobacter junii</name>
    <dbReference type="NCBI Taxonomy" id="40215"/>
    <lineage>
        <taxon>Bacteria</taxon>
        <taxon>Pseudomonadati</taxon>
        <taxon>Pseudomonadota</taxon>
        <taxon>Gammaproteobacteria</taxon>
        <taxon>Moraxellales</taxon>
        <taxon>Moraxellaceae</taxon>
        <taxon>Acinetobacter</taxon>
    </lineage>
</organism>
<accession>A0A365PEM2</accession>
<evidence type="ECO:0000313" key="1">
    <source>
        <dbReference type="EMBL" id="RBA41727.1"/>
    </source>
</evidence>
<reference evidence="1 2" key="1">
    <citation type="submission" date="2018-04" db="EMBL/GenBank/DDBJ databases">
        <title>Acinetobacter junii Genome sequencing and assembly.</title>
        <authorList>
            <person name="Su J."/>
            <person name="Rensing C."/>
            <person name="Mazhar H.S."/>
        </authorList>
    </citation>
    <scope>NUCLEOTIDE SEQUENCE [LARGE SCALE GENOMIC DNA]</scope>
    <source>
        <strain evidence="1 2">SC22</strain>
    </source>
</reference>
<sequence length="60" mass="7213">EGVFFIEIRKLKTNLNCFISTSIYNRVKFIIIKKEFSIECNYPVARWYRPIPFRHVSDDG</sequence>
<name>A0A365PEM2_ACIJU</name>
<gene>
    <name evidence="1" type="ORF">DC346_16585</name>
</gene>
<dbReference type="Proteomes" id="UP000253688">
    <property type="component" value="Unassembled WGS sequence"/>
</dbReference>